<dbReference type="SUPFAM" id="SSF82171">
    <property type="entry name" value="DPP6 N-terminal domain-like"/>
    <property type="match status" value="1"/>
</dbReference>
<evidence type="ECO:0000313" key="3">
    <source>
        <dbReference type="Proteomes" id="UP000063699"/>
    </source>
</evidence>
<evidence type="ECO:0000256" key="1">
    <source>
        <dbReference type="SAM" id="MobiDB-lite"/>
    </source>
</evidence>
<dbReference type="KEGG" id="kphy:AOZ06_21335"/>
<dbReference type="EMBL" id="CP012752">
    <property type="protein sequence ID" value="ALG09120.1"/>
    <property type="molecule type" value="Genomic_DNA"/>
</dbReference>
<reference evidence="2 3" key="1">
    <citation type="submission" date="2015-07" db="EMBL/GenBank/DDBJ databases">
        <title>Genome sequencing of Kibdelosporangium phytohabitans.</title>
        <authorList>
            <person name="Qin S."/>
            <person name="Xing K."/>
        </authorList>
    </citation>
    <scope>NUCLEOTIDE SEQUENCE [LARGE SCALE GENOMIC DNA]</scope>
    <source>
        <strain evidence="2 3">KLBMP1111</strain>
    </source>
</reference>
<keyword evidence="3" id="KW-1185">Reference proteome</keyword>
<sequence length="348" mass="37150">MVKTKLSITAVVAVLLAAVAFVYIKQAKANDPRDMPADVSIAVEPGPVTLTDPGRLVFRNEAPGPDFGKVASVALADPQGPRRISALRCDRFYTSVGRGLCLADAPGPLPSATIGFTDAGLASRKTVDIAGIPNRAKLSADGTVASWTTFVTGDSYARTGTFSTRTGIMTADEVDTNIEDMKLRVGGRQYRADDVNFWGVTVTADDRTFYATVATGGQTHLVKADQGEWQAETLRENVECPSLSPDGTRIAFKKRVAQDGARPWREHVLDLRTMVETPLAETRSVDDQVVWLDDRTIAYTLPGAEIWAVPADGSGAPRLLVRHGSSPSFGYPSGPSNQLPTPSGSSSK</sequence>
<dbReference type="STRING" id="860235.AOZ06_21335"/>
<dbReference type="Gene3D" id="2.120.10.30">
    <property type="entry name" value="TolB, C-terminal domain"/>
    <property type="match status" value="1"/>
</dbReference>
<dbReference type="AlphaFoldDB" id="A0A0N9I0C9"/>
<accession>A0A0N9I0C9</accession>
<dbReference type="InterPro" id="IPR011042">
    <property type="entry name" value="6-blade_b-propeller_TolB-like"/>
</dbReference>
<feature type="region of interest" description="Disordered" evidence="1">
    <location>
        <begin position="318"/>
        <end position="348"/>
    </location>
</feature>
<feature type="compositionally biased region" description="Low complexity" evidence="1">
    <location>
        <begin position="324"/>
        <end position="336"/>
    </location>
</feature>
<evidence type="ECO:0000313" key="2">
    <source>
        <dbReference type="EMBL" id="ALG09120.1"/>
    </source>
</evidence>
<name>A0A0N9I0C9_9PSEU</name>
<organism evidence="2 3">
    <name type="scientific">Kibdelosporangium phytohabitans</name>
    <dbReference type="NCBI Taxonomy" id="860235"/>
    <lineage>
        <taxon>Bacteria</taxon>
        <taxon>Bacillati</taxon>
        <taxon>Actinomycetota</taxon>
        <taxon>Actinomycetes</taxon>
        <taxon>Pseudonocardiales</taxon>
        <taxon>Pseudonocardiaceae</taxon>
        <taxon>Kibdelosporangium</taxon>
    </lineage>
</organism>
<dbReference type="Proteomes" id="UP000063699">
    <property type="component" value="Chromosome"/>
</dbReference>
<gene>
    <name evidence="2" type="ORF">AOZ06_21335</name>
</gene>
<protein>
    <submittedName>
        <fullName evidence="2">TolB</fullName>
    </submittedName>
</protein>
<feature type="compositionally biased region" description="Polar residues" evidence="1">
    <location>
        <begin position="337"/>
        <end position="348"/>
    </location>
</feature>
<proteinExistence type="predicted"/>